<evidence type="ECO:0000313" key="1">
    <source>
        <dbReference type="EMBL" id="TFD28170.1"/>
    </source>
</evidence>
<keyword evidence="2" id="KW-1185">Reference proteome</keyword>
<dbReference type="Proteomes" id="UP000298424">
    <property type="component" value="Unassembled WGS sequence"/>
</dbReference>
<accession>A0A4R8ZK01</accession>
<dbReference type="Pfam" id="PF20120">
    <property type="entry name" value="DUF6510"/>
    <property type="match status" value="1"/>
</dbReference>
<dbReference type="RefSeq" id="WP_104196730.1">
    <property type="nucleotide sequence ID" value="NZ_SOGT01000004.1"/>
</dbReference>
<evidence type="ECO:0000313" key="2">
    <source>
        <dbReference type="Proteomes" id="UP000298424"/>
    </source>
</evidence>
<protein>
    <submittedName>
        <fullName evidence="1">Uncharacterized protein</fullName>
    </submittedName>
</protein>
<sequence>MGEHIDGNALAGPLSDLFTFDPTTASARCSGCGDVSVLARAMVYAEPDTLVVRCAHCDDVLMAIVQAPDRFCIELRGMTWLKIPR</sequence>
<dbReference type="AlphaFoldDB" id="A0A4R8ZK01"/>
<comment type="caution">
    <text evidence="1">The sequence shown here is derived from an EMBL/GenBank/DDBJ whole genome shotgun (WGS) entry which is preliminary data.</text>
</comment>
<proteinExistence type="predicted"/>
<organism evidence="1 2">
    <name type="scientific">Cryobacterium lyxosi</name>
    <dbReference type="NCBI Taxonomy" id="1259228"/>
    <lineage>
        <taxon>Bacteria</taxon>
        <taxon>Bacillati</taxon>
        <taxon>Actinomycetota</taxon>
        <taxon>Actinomycetes</taxon>
        <taxon>Micrococcales</taxon>
        <taxon>Microbacteriaceae</taxon>
        <taxon>Cryobacterium</taxon>
    </lineage>
</organism>
<gene>
    <name evidence="1" type="ORF">E3T27_03875</name>
</gene>
<dbReference type="OrthoDB" id="165401at2"/>
<dbReference type="InterPro" id="IPR045423">
    <property type="entry name" value="DUF6510"/>
</dbReference>
<name>A0A4R8ZK01_9MICO</name>
<reference evidence="1 2" key="1">
    <citation type="submission" date="2019-03" db="EMBL/GenBank/DDBJ databases">
        <title>Genomics of glacier-inhabiting Cryobacterium strains.</title>
        <authorList>
            <person name="Liu Q."/>
            <person name="Xin Y.-H."/>
        </authorList>
    </citation>
    <scope>NUCLEOTIDE SEQUENCE [LARGE SCALE GENOMIC DNA]</scope>
    <source>
        <strain evidence="1 2">TMT1-1</strain>
    </source>
</reference>
<dbReference type="EMBL" id="SOGT01000004">
    <property type="protein sequence ID" value="TFD28170.1"/>
    <property type="molecule type" value="Genomic_DNA"/>
</dbReference>